<feature type="compositionally biased region" description="Basic and acidic residues" evidence="1">
    <location>
        <begin position="1"/>
        <end position="10"/>
    </location>
</feature>
<feature type="region of interest" description="Disordered" evidence="1">
    <location>
        <begin position="156"/>
        <end position="187"/>
    </location>
</feature>
<organism evidence="2 3">
    <name type="scientific">Coprinellus micaceus</name>
    <name type="common">Glistening ink-cap mushroom</name>
    <name type="synonym">Coprinus micaceus</name>
    <dbReference type="NCBI Taxonomy" id="71717"/>
    <lineage>
        <taxon>Eukaryota</taxon>
        <taxon>Fungi</taxon>
        <taxon>Dikarya</taxon>
        <taxon>Basidiomycota</taxon>
        <taxon>Agaricomycotina</taxon>
        <taxon>Agaricomycetes</taxon>
        <taxon>Agaricomycetidae</taxon>
        <taxon>Agaricales</taxon>
        <taxon>Agaricineae</taxon>
        <taxon>Psathyrellaceae</taxon>
        <taxon>Coprinellus</taxon>
    </lineage>
</organism>
<proteinExistence type="predicted"/>
<feature type="compositionally biased region" description="Polar residues" evidence="1">
    <location>
        <begin position="176"/>
        <end position="187"/>
    </location>
</feature>
<dbReference type="Proteomes" id="UP000298030">
    <property type="component" value="Unassembled WGS sequence"/>
</dbReference>
<reference evidence="2 3" key="1">
    <citation type="journal article" date="2019" name="Nat. Ecol. Evol.">
        <title>Megaphylogeny resolves global patterns of mushroom evolution.</title>
        <authorList>
            <person name="Varga T."/>
            <person name="Krizsan K."/>
            <person name="Foldi C."/>
            <person name="Dima B."/>
            <person name="Sanchez-Garcia M."/>
            <person name="Sanchez-Ramirez S."/>
            <person name="Szollosi G.J."/>
            <person name="Szarkandi J.G."/>
            <person name="Papp V."/>
            <person name="Albert L."/>
            <person name="Andreopoulos W."/>
            <person name="Angelini C."/>
            <person name="Antonin V."/>
            <person name="Barry K.W."/>
            <person name="Bougher N.L."/>
            <person name="Buchanan P."/>
            <person name="Buyck B."/>
            <person name="Bense V."/>
            <person name="Catcheside P."/>
            <person name="Chovatia M."/>
            <person name="Cooper J."/>
            <person name="Damon W."/>
            <person name="Desjardin D."/>
            <person name="Finy P."/>
            <person name="Geml J."/>
            <person name="Haridas S."/>
            <person name="Hughes K."/>
            <person name="Justo A."/>
            <person name="Karasinski D."/>
            <person name="Kautmanova I."/>
            <person name="Kiss B."/>
            <person name="Kocsube S."/>
            <person name="Kotiranta H."/>
            <person name="LaButti K.M."/>
            <person name="Lechner B.E."/>
            <person name="Liimatainen K."/>
            <person name="Lipzen A."/>
            <person name="Lukacs Z."/>
            <person name="Mihaltcheva S."/>
            <person name="Morgado L.N."/>
            <person name="Niskanen T."/>
            <person name="Noordeloos M.E."/>
            <person name="Ohm R.A."/>
            <person name="Ortiz-Santana B."/>
            <person name="Ovrebo C."/>
            <person name="Racz N."/>
            <person name="Riley R."/>
            <person name="Savchenko A."/>
            <person name="Shiryaev A."/>
            <person name="Soop K."/>
            <person name="Spirin V."/>
            <person name="Szebenyi C."/>
            <person name="Tomsovsky M."/>
            <person name="Tulloss R.E."/>
            <person name="Uehling J."/>
            <person name="Grigoriev I.V."/>
            <person name="Vagvolgyi C."/>
            <person name="Papp T."/>
            <person name="Martin F.M."/>
            <person name="Miettinen O."/>
            <person name="Hibbett D.S."/>
            <person name="Nagy L.G."/>
        </authorList>
    </citation>
    <scope>NUCLEOTIDE SEQUENCE [LARGE SCALE GENOMIC DNA]</scope>
    <source>
        <strain evidence="2 3">FP101781</strain>
    </source>
</reference>
<dbReference type="EMBL" id="QPFP01000471">
    <property type="protein sequence ID" value="TEB10423.1"/>
    <property type="molecule type" value="Genomic_DNA"/>
</dbReference>
<gene>
    <name evidence="2" type="ORF">FA13DRAFT_1032128</name>
</gene>
<feature type="region of interest" description="Disordered" evidence="1">
    <location>
        <begin position="1"/>
        <end position="33"/>
    </location>
</feature>
<evidence type="ECO:0000313" key="2">
    <source>
        <dbReference type="EMBL" id="TEB10423.1"/>
    </source>
</evidence>
<protein>
    <submittedName>
        <fullName evidence="2">Uncharacterized protein</fullName>
    </submittedName>
</protein>
<accession>A0A4Y7RNJ1</accession>
<keyword evidence="3" id="KW-1185">Reference proteome</keyword>
<comment type="caution">
    <text evidence="2">The sequence shown here is derived from an EMBL/GenBank/DDBJ whole genome shotgun (WGS) entry which is preliminary data.</text>
</comment>
<dbReference type="AlphaFoldDB" id="A0A4Y7RNJ1"/>
<name>A0A4Y7RNJ1_COPMI</name>
<evidence type="ECO:0000313" key="3">
    <source>
        <dbReference type="Proteomes" id="UP000298030"/>
    </source>
</evidence>
<sequence length="187" mass="20670">MRTDCGHQEPRGSFSVSLSTPSPPPLASPRPLKLSRPSVLLDAALYRSFHPRPTGRGRLAGSLRPSKLPSSNVRLAPAFLPSAFAKRTTIYAYAGYLPSHRQRQPASIIDVDDAHRTAFSHREYPTHRLPVTRLTGLCPSSRRACRRDPYGALHSLRILEEGPDEQPDASPKVPHQHSSFPEPTESL</sequence>
<evidence type="ECO:0000256" key="1">
    <source>
        <dbReference type="SAM" id="MobiDB-lite"/>
    </source>
</evidence>